<dbReference type="EMBL" id="JARBJD010000253">
    <property type="protein sequence ID" value="KAK2945618.1"/>
    <property type="molecule type" value="Genomic_DNA"/>
</dbReference>
<name>A0ABQ9X1Z1_9EUKA</name>
<comment type="caution">
    <text evidence="1">The sequence shown here is derived from an EMBL/GenBank/DDBJ whole genome shotgun (WGS) entry which is preliminary data.</text>
</comment>
<reference evidence="1 2" key="1">
    <citation type="journal article" date="2022" name="bioRxiv">
        <title>Genomics of Preaxostyla Flagellates Illuminates Evolutionary Transitions and the Path Towards Mitochondrial Loss.</title>
        <authorList>
            <person name="Novak L.V.F."/>
            <person name="Treitli S.C."/>
            <person name="Pyrih J."/>
            <person name="Halakuc P."/>
            <person name="Pipaliya S.V."/>
            <person name="Vacek V."/>
            <person name="Brzon O."/>
            <person name="Soukal P."/>
            <person name="Eme L."/>
            <person name="Dacks J.B."/>
            <person name="Karnkowska A."/>
            <person name="Elias M."/>
            <person name="Hampl V."/>
        </authorList>
    </citation>
    <scope>NUCLEOTIDE SEQUENCE [LARGE SCALE GENOMIC DNA]</scope>
    <source>
        <strain evidence="1">NAU3</strain>
        <tissue evidence="1">Gut</tissue>
    </source>
</reference>
<organism evidence="1 2">
    <name type="scientific">Blattamonas nauphoetae</name>
    <dbReference type="NCBI Taxonomy" id="2049346"/>
    <lineage>
        <taxon>Eukaryota</taxon>
        <taxon>Metamonada</taxon>
        <taxon>Preaxostyla</taxon>
        <taxon>Oxymonadida</taxon>
        <taxon>Blattamonas</taxon>
    </lineage>
</organism>
<proteinExistence type="predicted"/>
<dbReference type="Proteomes" id="UP001281761">
    <property type="component" value="Unassembled WGS sequence"/>
</dbReference>
<gene>
    <name evidence="1" type="ORF">BLNAU_19473</name>
</gene>
<keyword evidence="2" id="KW-1185">Reference proteome</keyword>
<accession>A0ABQ9X1Z1</accession>
<protein>
    <submittedName>
        <fullName evidence="1">Uncharacterized protein</fullName>
    </submittedName>
</protein>
<sequence length="436" mass="49079">MNFDRIISGSDSLSIPLCDVILSSPSPIAYELLTTKFRIISKVKNKPETKQLDFHKMDVLFRIVEEQPDLLPRIIDNPLTLFEPLFKHLQATVRVLLPLGMTPQCLSYGKDSIRWTALLRALSPLICGRFDEQDNQPMFNDFLNVIIMCSASNDDGLSETAISVLSTETGLTSEQIKGILFDTTTNFPLLAQWPLSETRPLQSIPDEMGHSVSHDVTNALLNLIESELGNKKKVTQQFQINPSMYLLHALVTVLNRADPTISQRISCFSPELSQVGRASSMWTNTDTISVLRLFAGRVIKLMTETRSSLSSLTTTLHILPFLSVEDKRPTLENLKQHLNSRQPHLRDKTEHFRRLILEISLFESYRTPISLIQLVGAVVGQPARQPLGHSVQLPKTDGNDITVELQVEFDSCTEDEDRWLAFTKLCAVSDINIVEI</sequence>
<evidence type="ECO:0000313" key="2">
    <source>
        <dbReference type="Proteomes" id="UP001281761"/>
    </source>
</evidence>
<evidence type="ECO:0000313" key="1">
    <source>
        <dbReference type="EMBL" id="KAK2945618.1"/>
    </source>
</evidence>